<sequence length="258" mass="28312">MSVLLFNACSDDPASSVNQEPPALPPISSLEIEFSTLLGAEEPQKATTQAIDYYIQAVYRAGSLEGIVESNLAKPRALLSAAEDTVAELNDDQQWEWSYQTSADSIQYQARLIGQRITANTVSWSLFVSSESSTLNDKLFLSGTVRQDGKRGNWTINSLSSTESNNTPLAELSWEFDEQEANQIRLDIISGNGTPGSYIQYTTEAPLKTVEYLNAGTADTTITQWNVDTRAGYLITPDVNEGNKACWDETLENVSCSE</sequence>
<dbReference type="RefSeq" id="WP_265764690.1">
    <property type="nucleotide sequence ID" value="NZ_JAGGJA010000002.1"/>
</dbReference>
<evidence type="ECO:0000313" key="2">
    <source>
        <dbReference type="Proteomes" id="UP001207918"/>
    </source>
</evidence>
<keyword evidence="2" id="KW-1185">Reference proteome</keyword>
<proteinExistence type="predicted"/>
<reference evidence="1 2" key="1">
    <citation type="submission" date="2021-03" db="EMBL/GenBank/DDBJ databases">
        <title>Aliifodinibius sp. nov., a new bacterium isolated from saline soil.</title>
        <authorList>
            <person name="Galisteo C."/>
            <person name="De La Haba R."/>
            <person name="Sanchez-Porro C."/>
            <person name="Ventosa A."/>
        </authorList>
    </citation>
    <scope>NUCLEOTIDE SEQUENCE [LARGE SCALE GENOMIC DNA]</scope>
    <source>
        <strain evidence="1 2">1BSP15-2V2</strain>
    </source>
</reference>
<name>A0ABT3PJ92_9BACT</name>
<dbReference type="EMBL" id="JAGGJA010000002">
    <property type="protein sequence ID" value="MCW9705992.1"/>
    <property type="molecule type" value="Genomic_DNA"/>
</dbReference>
<gene>
    <name evidence="1" type="ORF">J6I44_03975</name>
</gene>
<evidence type="ECO:0000313" key="1">
    <source>
        <dbReference type="EMBL" id="MCW9705992.1"/>
    </source>
</evidence>
<accession>A0ABT3PJ92</accession>
<evidence type="ECO:0008006" key="3">
    <source>
        <dbReference type="Google" id="ProtNLM"/>
    </source>
</evidence>
<organism evidence="1 2">
    <name type="scientific">Fodinibius salsisoli</name>
    <dbReference type="NCBI Taxonomy" id="2820877"/>
    <lineage>
        <taxon>Bacteria</taxon>
        <taxon>Pseudomonadati</taxon>
        <taxon>Balneolota</taxon>
        <taxon>Balneolia</taxon>
        <taxon>Balneolales</taxon>
        <taxon>Balneolaceae</taxon>
        <taxon>Fodinibius</taxon>
    </lineage>
</organism>
<dbReference type="Proteomes" id="UP001207918">
    <property type="component" value="Unassembled WGS sequence"/>
</dbReference>
<comment type="caution">
    <text evidence="1">The sequence shown here is derived from an EMBL/GenBank/DDBJ whole genome shotgun (WGS) entry which is preliminary data.</text>
</comment>
<protein>
    <recommendedName>
        <fullName evidence="3">Lipoprotein</fullName>
    </recommendedName>
</protein>